<feature type="transmembrane region" description="Helical" evidence="1">
    <location>
        <begin position="59"/>
        <end position="78"/>
    </location>
</feature>
<accession>A0A2M6XDT3</accession>
<keyword evidence="1" id="KW-0472">Membrane</keyword>
<keyword evidence="1" id="KW-0812">Transmembrane</keyword>
<protein>
    <recommendedName>
        <fullName evidence="2">Glycosyltransferase RgtA/B/C/D-like domain-containing protein</fullName>
    </recommendedName>
</protein>
<evidence type="ECO:0000259" key="2">
    <source>
        <dbReference type="Pfam" id="PF13231"/>
    </source>
</evidence>
<evidence type="ECO:0000313" key="3">
    <source>
        <dbReference type="EMBL" id="PIU03835.1"/>
    </source>
</evidence>
<evidence type="ECO:0000256" key="1">
    <source>
        <dbReference type="SAM" id="Phobius"/>
    </source>
</evidence>
<proteinExistence type="predicted"/>
<dbReference type="InterPro" id="IPR038731">
    <property type="entry name" value="RgtA/B/C-like"/>
</dbReference>
<organism evidence="3 4">
    <name type="scientific">Candidatus Shapirobacteria bacterium CG08_land_8_20_14_0_20_39_18</name>
    <dbReference type="NCBI Taxonomy" id="1974883"/>
    <lineage>
        <taxon>Bacteria</taxon>
        <taxon>Candidatus Shapironibacteriota</taxon>
    </lineage>
</organism>
<keyword evidence="1" id="KW-1133">Transmembrane helix</keyword>
<feature type="transmembrane region" description="Helical" evidence="1">
    <location>
        <begin position="181"/>
        <end position="200"/>
    </location>
</feature>
<dbReference type="EMBL" id="PEYO01000005">
    <property type="protein sequence ID" value="PIU03835.1"/>
    <property type="molecule type" value="Genomic_DNA"/>
</dbReference>
<feature type="transmembrane region" description="Helical" evidence="1">
    <location>
        <begin position="12"/>
        <end position="30"/>
    </location>
</feature>
<name>A0A2M6XDT3_9BACT</name>
<feature type="domain" description="Glycosyltransferase RgtA/B/C/D-like" evidence="2">
    <location>
        <begin position="7"/>
        <end position="100"/>
    </location>
</feature>
<dbReference type="Proteomes" id="UP000228996">
    <property type="component" value="Unassembled WGS sequence"/>
</dbReference>
<gene>
    <name evidence="3" type="ORF">COT44_00960</name>
</gene>
<comment type="caution">
    <text evidence="3">The sequence shown here is derived from an EMBL/GenBank/DDBJ whole genome shotgun (WGS) entry which is preliminary data.</text>
</comment>
<reference evidence="4" key="1">
    <citation type="submission" date="2017-09" db="EMBL/GenBank/DDBJ databases">
        <title>Depth-based differentiation of microbial function through sediment-hosted aquifers and enrichment of novel symbionts in the deep terrestrial subsurface.</title>
        <authorList>
            <person name="Probst A.J."/>
            <person name="Ladd B."/>
            <person name="Jarett J.K."/>
            <person name="Geller-Mcgrath D.E."/>
            <person name="Sieber C.M.K."/>
            <person name="Emerson J.B."/>
            <person name="Anantharaman K."/>
            <person name="Thomas B.C."/>
            <person name="Malmstrom R."/>
            <person name="Stieglmeier M."/>
            <person name="Klingl A."/>
            <person name="Woyke T."/>
            <person name="Ryan C.M."/>
            <person name="Banfield J.F."/>
        </authorList>
    </citation>
    <scope>NUCLEOTIDE SEQUENCE [LARGE SCALE GENOMIC DNA]</scope>
</reference>
<dbReference type="AlphaFoldDB" id="A0A2M6XDT3"/>
<sequence>MTFINISEIGVRFPIAVISVLTIIIVFLLIKEITDREIFGLIGSFSLAISPWQSFYSRFSHDAILGLFLVLIGAYIFFKIIKRNSLFALGVLIVILIPFGKMMLGPEGLTRAKMIFIASDENISYQLHKENENLQGTANLFDNNFVILGNFWAKRYLNYWDPGFLFFNGMNFTRTGWPGTGLFYFFEIPAFIIGIFLLFFTEIIKDSKVRKLIIFWLLLGPLAASLANNDQHASRSLTTIPIP</sequence>
<feature type="transmembrane region" description="Helical" evidence="1">
    <location>
        <begin position="212"/>
        <end position="228"/>
    </location>
</feature>
<evidence type="ECO:0000313" key="4">
    <source>
        <dbReference type="Proteomes" id="UP000228996"/>
    </source>
</evidence>
<feature type="transmembrane region" description="Helical" evidence="1">
    <location>
        <begin position="85"/>
        <end position="104"/>
    </location>
</feature>
<dbReference type="Pfam" id="PF13231">
    <property type="entry name" value="PMT_2"/>
    <property type="match status" value="1"/>
</dbReference>